<evidence type="ECO:0000313" key="4">
    <source>
        <dbReference type="EMBL" id="ASG66283.1"/>
    </source>
</evidence>
<dbReference type="Pfam" id="PF01408">
    <property type="entry name" value="GFO_IDH_MocA"/>
    <property type="match status" value="1"/>
</dbReference>
<keyword evidence="1" id="KW-0732">Signal</keyword>
<dbReference type="Gene3D" id="3.40.50.720">
    <property type="entry name" value="NAD(P)-binding Rossmann-like Domain"/>
    <property type="match status" value="1"/>
</dbReference>
<dbReference type="InterPro" id="IPR036291">
    <property type="entry name" value="NAD(P)-bd_dom_sf"/>
</dbReference>
<dbReference type="InterPro" id="IPR055170">
    <property type="entry name" value="GFO_IDH_MocA-like_dom"/>
</dbReference>
<dbReference type="SUPFAM" id="SSF55347">
    <property type="entry name" value="Glyceraldehyde-3-phosphate dehydrogenase-like, C-terminal domain"/>
    <property type="match status" value="1"/>
</dbReference>
<dbReference type="InterPro" id="IPR051450">
    <property type="entry name" value="Gfo/Idh/MocA_Oxidoreductases"/>
</dbReference>
<evidence type="ECO:0000313" key="5">
    <source>
        <dbReference type="Proteomes" id="UP000197717"/>
    </source>
</evidence>
<dbReference type="Gene3D" id="3.30.360.10">
    <property type="entry name" value="Dihydrodipicolinate Reductase, domain 2"/>
    <property type="match status" value="1"/>
</dbReference>
<reference evidence="4 5" key="1">
    <citation type="submission" date="2017-06" db="EMBL/GenBank/DDBJ databases">
        <title>Complete genome sequence of Idiomarina piscisalsi strain 10PY1A isolated from soil of Soudi Arabia.</title>
        <authorList>
            <person name="Kim M.-C."/>
            <person name="Jung B.K."/>
            <person name="Budiyanto F."/>
            <person name="Nzila A."/>
            <person name="Shin J.-H."/>
        </authorList>
    </citation>
    <scope>NUCLEOTIDE SEQUENCE [LARGE SCALE GENOMIC DNA]</scope>
    <source>
        <strain evidence="4 5">10PY1A</strain>
    </source>
</reference>
<dbReference type="EMBL" id="CP022133">
    <property type="protein sequence ID" value="ASG66283.1"/>
    <property type="molecule type" value="Genomic_DNA"/>
</dbReference>
<accession>A0ABN5AQT1</accession>
<dbReference type="InterPro" id="IPR000683">
    <property type="entry name" value="Gfo/Idh/MocA-like_OxRdtase_N"/>
</dbReference>
<name>A0ABN5AQT1_9GAMM</name>
<dbReference type="Proteomes" id="UP000197717">
    <property type="component" value="Chromosome"/>
</dbReference>
<feature type="domain" description="Gfo/Idh/MocA-like oxidoreductase N-terminal" evidence="2">
    <location>
        <begin position="5"/>
        <end position="113"/>
    </location>
</feature>
<keyword evidence="5" id="KW-1185">Reference proteome</keyword>
<evidence type="ECO:0000256" key="1">
    <source>
        <dbReference type="ARBA" id="ARBA00022729"/>
    </source>
</evidence>
<protein>
    <submittedName>
        <fullName evidence="4">Oxidoreductase</fullName>
    </submittedName>
</protein>
<evidence type="ECO:0000259" key="2">
    <source>
        <dbReference type="Pfam" id="PF01408"/>
    </source>
</evidence>
<sequence length="319" mass="35636">MNMKKVAVIGCGSIGQRHLRNVKNLFSEAVVCAIRSGSGNTSCPAAADRLIPLRELDSSFELAIVASPANFHVAHAKHCLNLNIPTLIEKPLAQDYTQGLHFVDSLNSSNKKLAAVAYCLRYLPSAQFMKQLIKQKQLGQIYNVNAEVGQYLPDWRPGTDYSQSVSARSDLAGGALNELSHELDYINWLFGVDEVLSASLRRSQELNTNVEEIVDTQIKLKNGAIGTVHLDFLQKRPHRKCTIIAEKARVEWDLIANSITQFTANGVTTLFDDCEYDKNHMYLNMINDFIAQKQNTASLNEGLEVLRIIQHIRERAQNV</sequence>
<dbReference type="PANTHER" id="PTHR43377">
    <property type="entry name" value="BILIVERDIN REDUCTASE A"/>
    <property type="match status" value="1"/>
</dbReference>
<evidence type="ECO:0000259" key="3">
    <source>
        <dbReference type="Pfam" id="PF22725"/>
    </source>
</evidence>
<feature type="domain" description="GFO/IDH/MocA-like oxidoreductase" evidence="3">
    <location>
        <begin position="128"/>
        <end position="250"/>
    </location>
</feature>
<dbReference type="SUPFAM" id="SSF51735">
    <property type="entry name" value="NAD(P)-binding Rossmann-fold domains"/>
    <property type="match status" value="1"/>
</dbReference>
<gene>
    <name evidence="4" type="ORF">CEW91_09095</name>
</gene>
<dbReference type="Pfam" id="PF22725">
    <property type="entry name" value="GFO_IDH_MocA_C3"/>
    <property type="match status" value="1"/>
</dbReference>
<proteinExistence type="predicted"/>
<organism evidence="4 5">
    <name type="scientific">Idiomarina piscisalsi</name>
    <dbReference type="NCBI Taxonomy" id="1096243"/>
    <lineage>
        <taxon>Bacteria</taxon>
        <taxon>Pseudomonadati</taxon>
        <taxon>Pseudomonadota</taxon>
        <taxon>Gammaproteobacteria</taxon>
        <taxon>Alteromonadales</taxon>
        <taxon>Idiomarinaceae</taxon>
        <taxon>Idiomarina</taxon>
    </lineage>
</organism>
<dbReference type="PANTHER" id="PTHR43377:SF1">
    <property type="entry name" value="BILIVERDIN REDUCTASE A"/>
    <property type="match status" value="1"/>
</dbReference>